<organism evidence="1 2">
    <name type="scientific">Mesorhabditis spiculigera</name>
    <dbReference type="NCBI Taxonomy" id="96644"/>
    <lineage>
        <taxon>Eukaryota</taxon>
        <taxon>Metazoa</taxon>
        <taxon>Ecdysozoa</taxon>
        <taxon>Nematoda</taxon>
        <taxon>Chromadorea</taxon>
        <taxon>Rhabditida</taxon>
        <taxon>Rhabditina</taxon>
        <taxon>Rhabditomorpha</taxon>
        <taxon>Rhabditoidea</taxon>
        <taxon>Rhabditidae</taxon>
        <taxon>Mesorhabditinae</taxon>
        <taxon>Mesorhabditis</taxon>
    </lineage>
</organism>
<evidence type="ECO:0000313" key="1">
    <source>
        <dbReference type="EMBL" id="CAJ0583321.1"/>
    </source>
</evidence>
<accession>A0AA36D9N2</accession>
<comment type="caution">
    <text evidence="1">The sequence shown here is derived from an EMBL/GenBank/DDBJ whole genome shotgun (WGS) entry which is preliminary data.</text>
</comment>
<name>A0AA36D9N2_9BILA</name>
<dbReference type="AlphaFoldDB" id="A0AA36D9N2"/>
<evidence type="ECO:0000313" key="2">
    <source>
        <dbReference type="Proteomes" id="UP001177023"/>
    </source>
</evidence>
<gene>
    <name evidence="1" type="ORF">MSPICULIGERA_LOCUS21408</name>
</gene>
<protein>
    <submittedName>
        <fullName evidence="1">Uncharacterized protein</fullName>
    </submittedName>
</protein>
<reference evidence="1" key="1">
    <citation type="submission" date="2023-06" db="EMBL/GenBank/DDBJ databases">
        <authorList>
            <person name="Delattre M."/>
        </authorList>
    </citation>
    <scope>NUCLEOTIDE SEQUENCE</scope>
    <source>
        <strain evidence="1">AF72</strain>
    </source>
</reference>
<dbReference type="Proteomes" id="UP001177023">
    <property type="component" value="Unassembled WGS sequence"/>
</dbReference>
<feature type="non-terminal residue" evidence="1">
    <location>
        <position position="1"/>
    </location>
</feature>
<sequence length="169" mass="19672">MTVCLIVTISGSVMHTLNFRNCYRVRLGFQGDSSLPYHTAFNFALTLPLTAIQLTRYVLVLHKKHEQIAHLDWHYFWVWDVIMWLHFGTLVCFNPALRKEFLPSFATTTRQPPANMIPFRDFSHPNRNIDIRRMIFGPRAQDFYPTVNERIEERVVEGSVGQTTAETTA</sequence>
<dbReference type="EMBL" id="CATQJA010002665">
    <property type="protein sequence ID" value="CAJ0583321.1"/>
    <property type="molecule type" value="Genomic_DNA"/>
</dbReference>
<keyword evidence="2" id="KW-1185">Reference proteome</keyword>
<proteinExistence type="predicted"/>